<gene>
    <name evidence="2" type="ORF">CWM98_02110</name>
    <name evidence="1" type="ORF">CWN47_15480</name>
</gene>
<keyword evidence="2" id="KW-0808">Transferase</keyword>
<reference evidence="3 4" key="2">
    <citation type="submission" date="2018-01" db="EMBL/GenBank/DDBJ databases">
        <title>Genomic study of Klebsiella pneumoniae.</title>
        <authorList>
            <person name="Yang Y."/>
            <person name="Bicalho R."/>
        </authorList>
    </citation>
    <scope>NUCLEOTIDE SEQUENCE [LARGE SCALE GENOMIC DNA]</scope>
    <source>
        <strain evidence="2 4">A5</strain>
        <strain evidence="1 3">A8</strain>
    </source>
</reference>
<protein>
    <submittedName>
        <fullName evidence="2">Nucleotidyl transferase AbiEii/AbiGii toxin family protein</fullName>
    </submittedName>
</protein>
<sequence>MNIFDYYRNASQRSELQEILSYAAQQHPSGLGASFLEKDLWVTEILRLLFNEDLLGELSVAFKGGTALSKCWNVIERFSEDIDLSVHWADLAGHSEEEEQQAWEQSTLNNSQNRRFREQQQERLTEWTNALAERLNQRFQIYNISGLEAKMEPDSGGEKVDIYFPRVKEDSMAYQRDHILLEFGGRNRGKPTDLMPVVSYLSGIAGMDTLQLPTATVNAYDTGYILWEKLTALHQFCTQTKAPNPARLARHWYDVDCLLRNHFANPYETLEAMRNVVEMKQRRWSVPGVDFTQVIVGNLQLLPDDAERFAAIAGDHQTAVEGGMFFSEPDGFADIADRLRHAQDEINRFMRDSQVYPDPAN</sequence>
<dbReference type="Pfam" id="PF08843">
    <property type="entry name" value="AbiEii"/>
    <property type="match status" value="1"/>
</dbReference>
<dbReference type="Gene3D" id="3.10.450.620">
    <property type="entry name" value="JHP933, nucleotidyltransferase-like core domain"/>
    <property type="match status" value="1"/>
</dbReference>
<dbReference type="Proteomes" id="UP000234412">
    <property type="component" value="Unassembled WGS sequence"/>
</dbReference>
<dbReference type="GO" id="GO:0016740">
    <property type="term" value="F:transferase activity"/>
    <property type="evidence" value="ECO:0007669"/>
    <property type="project" value="UniProtKB-KW"/>
</dbReference>
<comment type="caution">
    <text evidence="2">The sequence shown here is derived from an EMBL/GenBank/DDBJ whole genome shotgun (WGS) entry which is preliminary data.</text>
</comment>
<reference evidence="3 4" key="1">
    <citation type="submission" date="2017-11" db="EMBL/GenBank/DDBJ databases">
        <authorList>
            <person name="Han C.G."/>
        </authorList>
    </citation>
    <scope>NUCLEOTIDE SEQUENCE [LARGE SCALE GENOMIC DNA]</scope>
    <source>
        <strain evidence="2 4">A5</strain>
        <strain evidence="1 3">A8</strain>
    </source>
</reference>
<dbReference type="Proteomes" id="UP000234473">
    <property type="component" value="Unassembled WGS sequence"/>
</dbReference>
<dbReference type="EMBL" id="PIDP01000504">
    <property type="protein sequence ID" value="PLM94122.1"/>
    <property type="molecule type" value="Genomic_DNA"/>
</dbReference>
<accession>A0A2N5AMF8</accession>
<evidence type="ECO:0000313" key="1">
    <source>
        <dbReference type="EMBL" id="PLM94122.1"/>
    </source>
</evidence>
<dbReference type="InterPro" id="IPR014942">
    <property type="entry name" value="AbiEii"/>
</dbReference>
<evidence type="ECO:0000313" key="4">
    <source>
        <dbReference type="Proteomes" id="UP000234473"/>
    </source>
</evidence>
<dbReference type="RefSeq" id="WP_087499156.1">
    <property type="nucleotide sequence ID" value="NZ_BIKC01000033.1"/>
</dbReference>
<organism evidence="2 4">
    <name type="scientific">Klebsiella variicola</name>
    <dbReference type="NCBI Taxonomy" id="244366"/>
    <lineage>
        <taxon>Bacteria</taxon>
        <taxon>Pseudomonadati</taxon>
        <taxon>Pseudomonadota</taxon>
        <taxon>Gammaproteobacteria</taxon>
        <taxon>Enterobacterales</taxon>
        <taxon>Enterobacteriaceae</taxon>
        <taxon>Klebsiella/Raoultella group</taxon>
        <taxon>Klebsiella</taxon>
        <taxon>Klebsiella pneumoniae complex</taxon>
    </lineage>
</organism>
<evidence type="ECO:0000313" key="3">
    <source>
        <dbReference type="Proteomes" id="UP000234412"/>
    </source>
</evidence>
<name>A0A2N5AMF8_KLEVA</name>
<evidence type="ECO:0000313" key="2">
    <source>
        <dbReference type="EMBL" id="PLP48852.1"/>
    </source>
</evidence>
<proteinExistence type="predicted"/>
<dbReference type="EMBL" id="PICB01000048">
    <property type="protein sequence ID" value="PLP48852.1"/>
    <property type="molecule type" value="Genomic_DNA"/>
</dbReference>
<dbReference type="AlphaFoldDB" id="A0A2N5AMF8"/>